<dbReference type="Pfam" id="PF08447">
    <property type="entry name" value="PAS_3"/>
    <property type="match status" value="2"/>
</dbReference>
<evidence type="ECO:0000256" key="5">
    <source>
        <dbReference type="ARBA" id="ARBA00022606"/>
    </source>
</evidence>
<dbReference type="Gene3D" id="2.10.70.100">
    <property type="match status" value="1"/>
</dbReference>
<dbReference type="CDD" id="cd00130">
    <property type="entry name" value="PAS"/>
    <property type="match status" value="2"/>
</dbReference>
<evidence type="ECO:0000256" key="12">
    <source>
        <dbReference type="ARBA" id="ARBA00022840"/>
    </source>
</evidence>
<evidence type="ECO:0000313" key="20">
    <source>
        <dbReference type="Proteomes" id="UP000697995"/>
    </source>
</evidence>
<keyword evidence="6" id="KW-0285">Flavoprotein</keyword>
<keyword evidence="3" id="KW-0600">Photoreceptor protein</keyword>
<keyword evidence="7" id="KW-0288">FMN</keyword>
<dbReference type="InterPro" id="IPR013655">
    <property type="entry name" value="PAS_fold_3"/>
</dbReference>
<evidence type="ECO:0000256" key="7">
    <source>
        <dbReference type="ARBA" id="ARBA00022643"/>
    </source>
</evidence>
<dbReference type="Gene3D" id="3.30.450.20">
    <property type="entry name" value="PAS domain"/>
    <property type="match status" value="2"/>
</dbReference>
<evidence type="ECO:0000256" key="3">
    <source>
        <dbReference type="ARBA" id="ARBA00022543"/>
    </source>
</evidence>
<keyword evidence="14" id="KW-0843">Virulence</keyword>
<dbReference type="PANTHER" id="PTHR41523:SF8">
    <property type="entry name" value="ETHYLENE RESPONSE SENSOR PROTEIN"/>
    <property type="match status" value="1"/>
</dbReference>
<dbReference type="InterPro" id="IPR035965">
    <property type="entry name" value="PAS-like_dom_sf"/>
</dbReference>
<evidence type="ECO:0000256" key="16">
    <source>
        <dbReference type="SAM" id="Phobius"/>
    </source>
</evidence>
<protein>
    <recommendedName>
        <fullName evidence="2">histidine kinase</fullName>
        <ecNumber evidence="2">2.7.13.3</ecNumber>
    </recommendedName>
</protein>
<keyword evidence="13" id="KW-0157">Chromophore</keyword>
<evidence type="ECO:0000256" key="9">
    <source>
        <dbReference type="ARBA" id="ARBA00022737"/>
    </source>
</evidence>
<dbReference type="SMART" id="SM00086">
    <property type="entry name" value="PAC"/>
    <property type="match status" value="2"/>
</dbReference>
<evidence type="ECO:0000256" key="4">
    <source>
        <dbReference type="ARBA" id="ARBA00022553"/>
    </source>
</evidence>
<keyword evidence="20" id="KW-1185">Reference proteome</keyword>
<dbReference type="InterPro" id="IPR001610">
    <property type="entry name" value="PAC"/>
</dbReference>
<evidence type="ECO:0000256" key="15">
    <source>
        <dbReference type="ARBA" id="ARBA00023170"/>
    </source>
</evidence>
<sequence>MSPKRHSGTESLSLEPALPSSGHALCRAPPPIWAHLAAFALLIVLPLWCLLGYIAWTSVEQARRESQQQALLVARNIALQLDRELAGLGGILDALATSPALQDGDLSRFHGQAVRVAPTRGAIVLRDRSGQQLVNTLIPFGTPLPVTTAPEVLAADECVFRTVSTCISDVYVGTSDPQPYVLLDAPVVLSDRAGVTFALNVALRARHLATMLDGHRLPPGWAVSILDRQDRIVARSPDHERFVGSLANAALRQQATANEGIVRGVNIAGVPVSGAYVRLPAWGWRVAIGVPEAVLDAPLRRSVLSFGAVGLLAVAASVAAALLYGRRLARPIRMLARAAAEVGAAPALGPTAIRELDEVAASLAAGEERLLLAQEAGRIGTWELDPRTGEAVVSVPQAHLYGLPAEAAPHGLSRDVWLALIHPADRARVAATVRDAVASGTAYEDEFRILRADTGEERWVRARGRWSARRRRLVGVNIDFTEAKAAEAALAASEAEFRATFENSVVGKAQVDPTTLRFVRVNRCFCEILGYDEEELLAGMTFLDVTHPEDRSANETGFREAMAERLPYEVEKRYLRKDGGVRWVIVSVALLPCAPGRPARTVAAVQDITARRWAEERQALLAREVDHRAKNALAVVQAAIRLTPKDDAAAFAQAVEGRISALARAQTLLAERHWGGAPLSTLIERELAGFVGAGDDVALTRAQIEGPPLLIAAEAAQPLAMVLHELATNATKYGALSAPGGLVSVAWMPDPAEGSLLLEWVETGGPPVPGPPRRRGFGSRVLEATLHQLGGHIALEWRPEGLACRVRAPLGRTVAERHSGQSPATAIRVH</sequence>
<feature type="transmembrane region" description="Helical" evidence="16">
    <location>
        <begin position="32"/>
        <end position="56"/>
    </location>
</feature>
<evidence type="ECO:0000256" key="11">
    <source>
        <dbReference type="ARBA" id="ARBA00022777"/>
    </source>
</evidence>
<organism evidence="19 20">
    <name type="scientific">Paracraurococcus ruber</name>
    <dbReference type="NCBI Taxonomy" id="77675"/>
    <lineage>
        <taxon>Bacteria</taxon>
        <taxon>Pseudomonadati</taxon>
        <taxon>Pseudomonadota</taxon>
        <taxon>Alphaproteobacteria</taxon>
        <taxon>Acetobacterales</taxon>
        <taxon>Roseomonadaceae</taxon>
        <taxon>Paracraurococcus</taxon>
    </lineage>
</organism>
<reference evidence="19 20" key="1">
    <citation type="journal article" date="2020" name="Microorganisms">
        <title>Osmotic Adaptation and Compatible Solute Biosynthesis of Phototrophic Bacteria as Revealed from Genome Analyses.</title>
        <authorList>
            <person name="Imhoff J.F."/>
            <person name="Rahn T."/>
            <person name="Kunzel S."/>
            <person name="Keller A."/>
            <person name="Neulinger S.C."/>
        </authorList>
    </citation>
    <scope>NUCLEOTIDE SEQUENCE [LARGE SCALE GENOMIC DNA]</scope>
    <source>
        <strain evidence="19 20">DSM 15382</strain>
    </source>
</reference>
<dbReference type="InterPro" id="IPR000700">
    <property type="entry name" value="PAS-assoc_C"/>
</dbReference>
<evidence type="ECO:0000256" key="14">
    <source>
        <dbReference type="ARBA" id="ARBA00023026"/>
    </source>
</evidence>
<keyword evidence="4" id="KW-0597">Phosphoprotein</keyword>
<keyword evidence="8" id="KW-0808">Transferase</keyword>
<keyword evidence="11" id="KW-0418">Kinase</keyword>
<dbReference type="CDD" id="cd18774">
    <property type="entry name" value="PDC2_HK_sensor"/>
    <property type="match status" value="1"/>
</dbReference>
<evidence type="ECO:0000313" key="19">
    <source>
        <dbReference type="EMBL" id="MBK1660596.1"/>
    </source>
</evidence>
<feature type="domain" description="PAS" evidence="17">
    <location>
        <begin position="493"/>
        <end position="565"/>
    </location>
</feature>
<dbReference type="Pfam" id="PF07536">
    <property type="entry name" value="HWE_HK"/>
    <property type="match status" value="1"/>
</dbReference>
<dbReference type="SMART" id="SM00911">
    <property type="entry name" value="HWE_HK"/>
    <property type="match status" value="1"/>
</dbReference>
<keyword evidence="10" id="KW-0547">Nucleotide-binding</keyword>
<dbReference type="SUPFAM" id="SSF55785">
    <property type="entry name" value="PYP-like sensor domain (PAS domain)"/>
    <property type="match status" value="2"/>
</dbReference>
<keyword evidence="12" id="KW-0067">ATP-binding</keyword>
<proteinExistence type="predicted"/>
<evidence type="ECO:0000256" key="6">
    <source>
        <dbReference type="ARBA" id="ARBA00022630"/>
    </source>
</evidence>
<feature type="domain" description="PAC" evidence="18">
    <location>
        <begin position="568"/>
        <end position="620"/>
    </location>
</feature>
<dbReference type="InterPro" id="IPR036890">
    <property type="entry name" value="HATPase_C_sf"/>
</dbReference>
<dbReference type="InterPro" id="IPR000014">
    <property type="entry name" value="PAS"/>
</dbReference>
<keyword evidence="9" id="KW-0677">Repeat</keyword>
<dbReference type="InterPro" id="IPR011102">
    <property type="entry name" value="Sig_transdc_His_kinase_HWE"/>
</dbReference>
<evidence type="ECO:0000256" key="1">
    <source>
        <dbReference type="ARBA" id="ARBA00000085"/>
    </source>
</evidence>
<keyword evidence="5" id="KW-0716">Sensory transduction</keyword>
<comment type="catalytic activity">
    <reaction evidence="1">
        <text>ATP + protein L-histidine = ADP + protein N-phospho-L-histidine.</text>
        <dbReference type="EC" id="2.7.13.3"/>
    </reaction>
</comment>
<evidence type="ECO:0000256" key="8">
    <source>
        <dbReference type="ARBA" id="ARBA00022679"/>
    </source>
</evidence>
<dbReference type="PANTHER" id="PTHR41523">
    <property type="entry name" value="TWO-COMPONENT SYSTEM SENSOR PROTEIN"/>
    <property type="match status" value="1"/>
</dbReference>
<evidence type="ECO:0000256" key="2">
    <source>
        <dbReference type="ARBA" id="ARBA00012438"/>
    </source>
</evidence>
<evidence type="ECO:0000259" key="18">
    <source>
        <dbReference type="PROSITE" id="PS50113"/>
    </source>
</evidence>
<dbReference type="PROSITE" id="PS50113">
    <property type="entry name" value="PAC"/>
    <property type="match status" value="1"/>
</dbReference>
<dbReference type="Proteomes" id="UP000697995">
    <property type="component" value="Unassembled WGS sequence"/>
</dbReference>
<comment type="caution">
    <text evidence="19">The sequence shown here is derived from an EMBL/GenBank/DDBJ whole genome shotgun (WGS) entry which is preliminary data.</text>
</comment>
<evidence type="ECO:0000259" key="17">
    <source>
        <dbReference type="PROSITE" id="PS50112"/>
    </source>
</evidence>
<accession>A0ABS1D1B1</accession>
<dbReference type="Gene3D" id="3.30.565.10">
    <property type="entry name" value="Histidine kinase-like ATPase, C-terminal domain"/>
    <property type="match status" value="1"/>
</dbReference>
<dbReference type="EC" id="2.7.13.3" evidence="2"/>
<dbReference type="SMART" id="SM00091">
    <property type="entry name" value="PAS"/>
    <property type="match status" value="2"/>
</dbReference>
<keyword evidence="15" id="KW-0675">Receptor</keyword>
<keyword evidence="16" id="KW-0812">Transmembrane</keyword>
<evidence type="ECO:0000256" key="10">
    <source>
        <dbReference type="ARBA" id="ARBA00022741"/>
    </source>
</evidence>
<keyword evidence="16" id="KW-0472">Membrane</keyword>
<keyword evidence="16" id="KW-1133">Transmembrane helix</keyword>
<gene>
    <name evidence="19" type="ORF">CKO45_20460</name>
</gene>
<dbReference type="NCBIfam" id="TIGR00229">
    <property type="entry name" value="sensory_box"/>
    <property type="match status" value="1"/>
</dbReference>
<name>A0ABS1D1B1_9PROT</name>
<feature type="transmembrane region" description="Helical" evidence="16">
    <location>
        <begin position="303"/>
        <end position="324"/>
    </location>
</feature>
<evidence type="ECO:0000256" key="13">
    <source>
        <dbReference type="ARBA" id="ARBA00022991"/>
    </source>
</evidence>
<dbReference type="EMBL" id="NRSG01000193">
    <property type="protein sequence ID" value="MBK1660596.1"/>
    <property type="molecule type" value="Genomic_DNA"/>
</dbReference>
<dbReference type="PROSITE" id="PS50112">
    <property type="entry name" value="PAS"/>
    <property type="match status" value="1"/>
</dbReference>